<evidence type="ECO:0000256" key="2">
    <source>
        <dbReference type="SAM" id="SignalP"/>
    </source>
</evidence>
<dbReference type="STRING" id="1198114.AciX9_1720"/>
<dbReference type="PaxDb" id="1198114-AciX9_1720"/>
<dbReference type="KEGG" id="acm:AciX9_1720"/>
<feature type="chain" id="PRO_5003230471" evidence="2">
    <location>
        <begin position="20"/>
        <end position="96"/>
    </location>
</feature>
<protein>
    <submittedName>
        <fullName evidence="3">Uncharacterized protein</fullName>
    </submittedName>
</protein>
<accession>E8WYT2</accession>
<keyword evidence="2" id="KW-0732">Signal</keyword>
<dbReference type="Proteomes" id="UP000000343">
    <property type="component" value="Chromosome"/>
</dbReference>
<dbReference type="AlphaFoldDB" id="E8WYT2"/>
<dbReference type="OrthoDB" id="10005311at2"/>
<evidence type="ECO:0000313" key="4">
    <source>
        <dbReference type="Proteomes" id="UP000000343"/>
    </source>
</evidence>
<dbReference type="EMBL" id="CP002480">
    <property type="protein sequence ID" value="ADW68768.1"/>
    <property type="molecule type" value="Genomic_DNA"/>
</dbReference>
<evidence type="ECO:0000313" key="3">
    <source>
        <dbReference type="EMBL" id="ADW68768.1"/>
    </source>
</evidence>
<dbReference type="HOGENOM" id="CLU_2355770_0_0_0"/>
<feature type="signal peptide" evidence="2">
    <location>
        <begin position="1"/>
        <end position="19"/>
    </location>
</feature>
<name>E8WYT2_GRATM</name>
<sequence>MYAVFVIAAILLSASPMHAHTLIAAILPSSTPAQHLAASELTEPRDLAPATRPAPRKVPVPPVFPDRSNASIPAASPAPAVPLSAAALLTHAPNAP</sequence>
<organism evidence="4">
    <name type="scientific">Granulicella tundricola (strain ATCC BAA-1859 / DSM 23138 / MP5ACTX9)</name>
    <dbReference type="NCBI Taxonomy" id="1198114"/>
    <lineage>
        <taxon>Bacteria</taxon>
        <taxon>Pseudomonadati</taxon>
        <taxon>Acidobacteriota</taxon>
        <taxon>Terriglobia</taxon>
        <taxon>Terriglobales</taxon>
        <taxon>Acidobacteriaceae</taxon>
        <taxon>Granulicella</taxon>
    </lineage>
</organism>
<feature type="compositionally biased region" description="Low complexity" evidence="1">
    <location>
        <begin position="65"/>
        <end position="77"/>
    </location>
</feature>
<feature type="region of interest" description="Disordered" evidence="1">
    <location>
        <begin position="34"/>
        <end position="77"/>
    </location>
</feature>
<keyword evidence="4" id="KW-1185">Reference proteome</keyword>
<reference evidence="4" key="1">
    <citation type="submission" date="2011-01" db="EMBL/GenBank/DDBJ databases">
        <title>Complete sequence of chromosome of Acidobacterium sp. MP5ACTX9.</title>
        <authorList>
            <consortium name="US DOE Joint Genome Institute"/>
            <person name="Lucas S."/>
            <person name="Copeland A."/>
            <person name="Lapidus A."/>
            <person name="Cheng J.-F."/>
            <person name="Goodwin L."/>
            <person name="Pitluck S."/>
            <person name="Teshima H."/>
            <person name="Detter J.C."/>
            <person name="Han C."/>
            <person name="Tapia R."/>
            <person name="Land M."/>
            <person name="Hauser L."/>
            <person name="Kyrpides N."/>
            <person name="Ivanova N."/>
            <person name="Ovchinnikova G."/>
            <person name="Pagani I."/>
            <person name="Rawat S.R."/>
            <person name="Mannisto M."/>
            <person name="Haggblom M.M."/>
            <person name="Woyke T."/>
        </authorList>
    </citation>
    <scope>NUCLEOTIDE SEQUENCE [LARGE SCALE GENOMIC DNA]</scope>
    <source>
        <strain evidence="4">MP5ACTX9</strain>
    </source>
</reference>
<evidence type="ECO:0000256" key="1">
    <source>
        <dbReference type="SAM" id="MobiDB-lite"/>
    </source>
</evidence>
<dbReference type="RefSeq" id="WP_013580087.1">
    <property type="nucleotide sequence ID" value="NC_015064.1"/>
</dbReference>
<proteinExistence type="predicted"/>
<gene>
    <name evidence="3" type="ordered locus">AciX9_1720</name>
</gene>